<comment type="similarity">
    <text evidence="2">Belongs to the CTL (choline transporter-like) family.</text>
</comment>
<feature type="region of interest" description="Disordered" evidence="7">
    <location>
        <begin position="47"/>
        <end position="69"/>
    </location>
</feature>
<dbReference type="PANTHER" id="PTHR12385:SF14">
    <property type="entry name" value="CHOLINE TRANSPORTER-LIKE 2"/>
    <property type="match status" value="1"/>
</dbReference>
<feature type="transmembrane region" description="Helical" evidence="8">
    <location>
        <begin position="781"/>
        <end position="805"/>
    </location>
</feature>
<sequence>MTAYKSVLTPTLFYGYEAWVCQEKHKSKVKEGFGNQIDLCRDRGLNPGPPAQKSDHLTPRPAGEPVKYDPTFKGPLNKRSCTDVICLGLFLVFVGAWIFVGCYGFTQGDPSRLLLPTDSQGRKCGLDTGVIDKPYLFFFDLTRCIRSNVVLNGCPTPQVCVESCPEKNFIYSNLSSLEAIKQDIKCKTSINVSSISTVDEFTGHVDREDCARYYLSSKAVSSRCIPLTSVGNFTVVFVATFSELTKLVHNLIMEFTDSEKVHEVQYLLSGSPKPVISHNFHHTPGVMLPTSQVHPVPTLTSCCATDLKFIDWRYFWCHPPTTLLDRCLPISDSSSQAILDLVNSTLDDLNAGSEAAKALATAKEIGHMMVQDLSYTWPYIVAAFSLAMVLCLVYIVLMRWFAGIMVWVSIAGVVGLLSYCVYVTYVKFVDLRDNPISQAEKESLGEVDSLLALKNTWLVFLIISAVTLVIILLILLFLRKRINVAVALIKEGSKAVGSITSTLIFPLVPWVLECGVVAYSIATALYLASCSDPVYKITGVTNTSCVCPEIKDGDICDLNIFNVTTNCTGTCIGVSCQFFRYQTPRTIDYLHAVNIFGFFWGLFFVSALGEMILAATFATWYWTFHKSNVPFFTLTISAGRTLRYHLGTLAFGSLILAICRIIRVILEYVNHKLSKYDNMFVKAVMCCLRCFFWCLEKFIKFINRNAYIMCAIHGKNFCRSAKDAFNLLMRNVVRVFVVDKVTDFLLFLGKLMITAGVVALAFFVFDGQVIIPETKLPTLNYYLLPVIIIAVGTYFIACLFFNVYAMAVDTLFLCFLEDCERNDGSLEKPYFMSKSLMKVLHKKNKKD</sequence>
<evidence type="ECO:0000256" key="2">
    <source>
        <dbReference type="ARBA" id="ARBA00007168"/>
    </source>
</evidence>
<evidence type="ECO:0000256" key="4">
    <source>
        <dbReference type="ARBA" id="ARBA00022989"/>
    </source>
</evidence>
<dbReference type="GO" id="GO:0016020">
    <property type="term" value="C:membrane"/>
    <property type="evidence" value="ECO:0007669"/>
    <property type="project" value="UniProtKB-SubCell"/>
</dbReference>
<feature type="transmembrane region" description="Helical" evidence="8">
    <location>
        <begin position="377"/>
        <end position="397"/>
    </location>
</feature>
<feature type="transmembrane region" description="Helical" evidence="8">
    <location>
        <begin position="457"/>
        <end position="478"/>
    </location>
</feature>
<dbReference type="AlphaFoldDB" id="A0A7R9JS94"/>
<reference evidence="9" key="1">
    <citation type="submission" date="2020-11" db="EMBL/GenBank/DDBJ databases">
        <authorList>
            <person name="Tran Van P."/>
        </authorList>
    </citation>
    <scope>NUCLEOTIDE SEQUENCE</scope>
</reference>
<proteinExistence type="inferred from homology"/>
<name>A0A7R9JS94_TIMGE</name>
<comment type="subcellular location">
    <subcellularLocation>
        <location evidence="1">Membrane</location>
        <topology evidence="1">Multi-pass membrane protein</topology>
    </subcellularLocation>
</comment>
<evidence type="ECO:0000313" key="9">
    <source>
        <dbReference type="EMBL" id="CAD7587326.1"/>
    </source>
</evidence>
<feature type="transmembrane region" description="Helical" evidence="8">
    <location>
        <begin position="644"/>
        <end position="666"/>
    </location>
</feature>
<evidence type="ECO:0000256" key="7">
    <source>
        <dbReference type="SAM" id="MobiDB-lite"/>
    </source>
</evidence>
<dbReference type="EMBL" id="OE839467">
    <property type="protein sequence ID" value="CAD7587326.1"/>
    <property type="molecule type" value="Genomic_DNA"/>
</dbReference>
<keyword evidence="5 8" id="KW-0472">Membrane</keyword>
<dbReference type="PANTHER" id="PTHR12385">
    <property type="entry name" value="CHOLINE TRANSPORTER-LIKE (SLC FAMILY 44)"/>
    <property type="match status" value="1"/>
</dbReference>
<evidence type="ECO:0000256" key="1">
    <source>
        <dbReference type="ARBA" id="ARBA00004141"/>
    </source>
</evidence>
<evidence type="ECO:0000256" key="6">
    <source>
        <dbReference type="ARBA" id="ARBA00023180"/>
    </source>
</evidence>
<dbReference type="Pfam" id="PF04515">
    <property type="entry name" value="Choline_transpo"/>
    <property type="match status" value="1"/>
</dbReference>
<evidence type="ECO:0000256" key="3">
    <source>
        <dbReference type="ARBA" id="ARBA00022692"/>
    </source>
</evidence>
<evidence type="ECO:0000256" key="8">
    <source>
        <dbReference type="SAM" id="Phobius"/>
    </source>
</evidence>
<dbReference type="InterPro" id="IPR007603">
    <property type="entry name" value="Choline_transptr-like"/>
</dbReference>
<dbReference type="GO" id="GO:0022857">
    <property type="term" value="F:transmembrane transporter activity"/>
    <property type="evidence" value="ECO:0007669"/>
    <property type="project" value="InterPro"/>
</dbReference>
<evidence type="ECO:0008006" key="10">
    <source>
        <dbReference type="Google" id="ProtNLM"/>
    </source>
</evidence>
<gene>
    <name evidence="9" type="ORF">TGEB3V08_LOCUS1535</name>
</gene>
<keyword evidence="6" id="KW-0325">Glycoprotein</keyword>
<feature type="transmembrane region" description="Helical" evidence="8">
    <location>
        <begin position="598"/>
        <end position="623"/>
    </location>
</feature>
<evidence type="ECO:0000256" key="5">
    <source>
        <dbReference type="ARBA" id="ARBA00023136"/>
    </source>
</evidence>
<feature type="transmembrane region" description="Helical" evidence="8">
    <location>
        <begin position="84"/>
        <end position="106"/>
    </location>
</feature>
<feature type="transmembrane region" description="Helical" evidence="8">
    <location>
        <begin position="404"/>
        <end position="425"/>
    </location>
</feature>
<protein>
    <recommendedName>
        <fullName evidence="10">Choline transporter-like protein 2</fullName>
    </recommendedName>
</protein>
<organism evidence="9">
    <name type="scientific">Timema genevievae</name>
    <name type="common">Walking stick</name>
    <dbReference type="NCBI Taxonomy" id="629358"/>
    <lineage>
        <taxon>Eukaryota</taxon>
        <taxon>Metazoa</taxon>
        <taxon>Ecdysozoa</taxon>
        <taxon>Arthropoda</taxon>
        <taxon>Hexapoda</taxon>
        <taxon>Insecta</taxon>
        <taxon>Pterygota</taxon>
        <taxon>Neoptera</taxon>
        <taxon>Polyneoptera</taxon>
        <taxon>Phasmatodea</taxon>
        <taxon>Timematodea</taxon>
        <taxon>Timematoidea</taxon>
        <taxon>Timematidae</taxon>
        <taxon>Timema</taxon>
    </lineage>
</organism>
<keyword evidence="3 8" id="KW-0812">Transmembrane</keyword>
<keyword evidence="4 8" id="KW-1133">Transmembrane helix</keyword>
<feature type="transmembrane region" description="Helical" evidence="8">
    <location>
        <begin position="744"/>
        <end position="765"/>
    </location>
</feature>
<accession>A0A7R9JS94</accession>